<organism evidence="17 18">
    <name type="scientific">Usitatibacter rugosus</name>
    <dbReference type="NCBI Taxonomy" id="2732067"/>
    <lineage>
        <taxon>Bacteria</taxon>
        <taxon>Pseudomonadati</taxon>
        <taxon>Pseudomonadota</taxon>
        <taxon>Betaproteobacteria</taxon>
        <taxon>Nitrosomonadales</taxon>
        <taxon>Usitatibacteraceae</taxon>
        <taxon>Usitatibacter</taxon>
    </lineage>
</organism>
<comment type="cofactor">
    <cofactor evidence="2 14">
        <name>Mg(2+)</name>
        <dbReference type="ChEBI" id="CHEBI:18420"/>
    </cofactor>
</comment>
<dbReference type="InterPro" id="IPR027417">
    <property type="entry name" value="P-loop_NTPase"/>
</dbReference>
<evidence type="ECO:0000256" key="5">
    <source>
        <dbReference type="ARBA" id="ARBA00022527"/>
    </source>
</evidence>
<evidence type="ECO:0000256" key="7">
    <source>
        <dbReference type="ARBA" id="ARBA00022723"/>
    </source>
</evidence>
<feature type="active site" description="Proton acceptor; for phosphorylation activity. Proton donor; for dephosphorylation activity" evidence="14">
    <location>
        <position position="181"/>
    </location>
</feature>
<dbReference type="GO" id="GO:0006109">
    <property type="term" value="P:regulation of carbohydrate metabolic process"/>
    <property type="evidence" value="ECO:0007669"/>
    <property type="project" value="UniProtKB-UniRule"/>
</dbReference>
<feature type="region of interest" description="Important for the catalytic mechanism of dephosphorylation" evidence="14">
    <location>
        <begin position="269"/>
        <end position="274"/>
    </location>
</feature>
<comment type="miscellaneous">
    <text evidence="14">Both phosphorylation and phosphorolysis are carried out by the same active site and suggest a common mechanism for both reactions.</text>
</comment>
<evidence type="ECO:0000259" key="16">
    <source>
        <dbReference type="Pfam" id="PF07475"/>
    </source>
</evidence>
<dbReference type="KEGG" id="uru:DSM104443_00075"/>
<dbReference type="GO" id="GO:0000155">
    <property type="term" value="F:phosphorelay sensor kinase activity"/>
    <property type="evidence" value="ECO:0007669"/>
    <property type="project" value="InterPro"/>
</dbReference>
<dbReference type="SUPFAM" id="SSF53795">
    <property type="entry name" value="PEP carboxykinase-like"/>
    <property type="match status" value="1"/>
</dbReference>
<proteinExistence type="inferred from homology"/>
<keyword evidence="9 14" id="KW-0418">Kinase</keyword>
<feature type="region of interest" description="Important for the catalytic mechanism of both phosphorylation and dephosphorylation" evidence="14">
    <location>
        <begin position="205"/>
        <end position="214"/>
    </location>
</feature>
<dbReference type="EC" id="2.7.4.-" evidence="14"/>
<comment type="subunit">
    <text evidence="4 14">Homohexamer.</text>
</comment>
<dbReference type="RefSeq" id="WP_171088743.1">
    <property type="nucleotide sequence ID" value="NZ_CP053069.1"/>
</dbReference>
<evidence type="ECO:0000256" key="2">
    <source>
        <dbReference type="ARBA" id="ARBA00001946"/>
    </source>
</evidence>
<dbReference type="InterPro" id="IPR028979">
    <property type="entry name" value="Ser_kin/Pase_Hpr-like_N_sf"/>
</dbReference>
<evidence type="ECO:0000256" key="11">
    <source>
        <dbReference type="ARBA" id="ARBA00022842"/>
    </source>
</evidence>
<dbReference type="AlphaFoldDB" id="A0A6M4GNZ0"/>
<dbReference type="Pfam" id="PF02603">
    <property type="entry name" value="Hpr_kinase_N"/>
    <property type="match status" value="1"/>
</dbReference>
<evidence type="ECO:0000256" key="3">
    <source>
        <dbReference type="ARBA" id="ARBA00006883"/>
    </source>
</evidence>
<evidence type="ECO:0000256" key="12">
    <source>
        <dbReference type="ARBA" id="ARBA00023268"/>
    </source>
</evidence>
<dbReference type="GO" id="GO:0004674">
    <property type="term" value="F:protein serine/threonine kinase activity"/>
    <property type="evidence" value="ECO:0007669"/>
    <property type="project" value="UniProtKB-KW"/>
</dbReference>
<reference evidence="17 18" key="1">
    <citation type="submission" date="2020-04" db="EMBL/GenBank/DDBJ databases">
        <title>Usitatibacter rugosus gen. nov., sp. nov. and Usitatibacter palustris sp. nov., novel members of Usitatibacteraceae fam. nov. within the order Nitrosomonadales isolated from soil.</title>
        <authorList>
            <person name="Huber K.J."/>
            <person name="Neumann-Schaal M."/>
            <person name="Geppert A."/>
            <person name="Luckner M."/>
            <person name="Wanner G."/>
            <person name="Overmann J."/>
        </authorList>
    </citation>
    <scope>NUCLEOTIDE SEQUENCE [LARGE SCALE GENOMIC DNA]</scope>
    <source>
        <strain evidence="17 18">0125_3</strain>
    </source>
</reference>
<dbReference type="Proteomes" id="UP000501534">
    <property type="component" value="Chromosome"/>
</dbReference>
<feature type="domain" description="HPr(Ser) kinase/phosphorylase N-terminal" evidence="15">
    <location>
        <begin position="5"/>
        <end position="131"/>
    </location>
</feature>
<protein>
    <recommendedName>
        <fullName evidence="14">HPr kinase/phosphorylase</fullName>
        <shortName evidence="14">HPrK/P</shortName>
        <ecNumber evidence="14">2.7.11.-</ecNumber>
        <ecNumber evidence="14">2.7.4.-</ecNumber>
    </recommendedName>
    <alternativeName>
        <fullName evidence="14">HPr(Ser) kinase/phosphorylase</fullName>
    </alternativeName>
</protein>
<name>A0A6M4GNZ0_9PROT</name>
<dbReference type="InterPro" id="IPR011104">
    <property type="entry name" value="Hpr_kin/Pase_C"/>
</dbReference>
<evidence type="ECO:0000256" key="10">
    <source>
        <dbReference type="ARBA" id="ARBA00022840"/>
    </source>
</evidence>
<gene>
    <name evidence="14 17" type="primary">hprK</name>
    <name evidence="17" type="ORF">DSM104443_00075</name>
</gene>
<keyword evidence="5 14" id="KW-0723">Serine/threonine-protein kinase</keyword>
<dbReference type="Gene3D" id="3.40.50.300">
    <property type="entry name" value="P-loop containing nucleotide triphosphate hydrolases"/>
    <property type="match status" value="1"/>
</dbReference>
<evidence type="ECO:0000256" key="1">
    <source>
        <dbReference type="ARBA" id="ARBA00001120"/>
    </source>
</evidence>
<dbReference type="EMBL" id="CP053069">
    <property type="protein sequence ID" value="QJR09040.1"/>
    <property type="molecule type" value="Genomic_DNA"/>
</dbReference>
<keyword evidence="11 14" id="KW-0460">Magnesium</keyword>
<dbReference type="Pfam" id="PF07475">
    <property type="entry name" value="Hpr_kinase_C"/>
    <property type="match status" value="1"/>
</dbReference>
<comment type="function">
    <text evidence="14">Catalyzes the ATP- as well as the pyrophosphate-dependent phosphorylation of a specific serine residue in HPr, a phosphocarrier protein of the phosphoenolpyruvate-dependent sugar phosphotransferase system (PTS). HprK/P also catalyzes the pyrophosphate-producing, inorganic phosphate-dependent dephosphorylation (phosphorolysis) of seryl-phosphorylated HPr (P-Ser-HPr).</text>
</comment>
<dbReference type="CDD" id="cd01918">
    <property type="entry name" value="HprK_C"/>
    <property type="match status" value="1"/>
</dbReference>
<feature type="binding site" evidence="14">
    <location>
        <position position="164"/>
    </location>
    <ligand>
        <name>Mg(2+)</name>
        <dbReference type="ChEBI" id="CHEBI:18420"/>
    </ligand>
</feature>
<dbReference type="GO" id="GO:0000287">
    <property type="term" value="F:magnesium ion binding"/>
    <property type="evidence" value="ECO:0007669"/>
    <property type="project" value="UniProtKB-UniRule"/>
</dbReference>
<evidence type="ECO:0000256" key="8">
    <source>
        <dbReference type="ARBA" id="ARBA00022741"/>
    </source>
</evidence>
<evidence type="ECO:0000259" key="15">
    <source>
        <dbReference type="Pfam" id="PF02603"/>
    </source>
</evidence>
<dbReference type="HAMAP" id="MF_01249">
    <property type="entry name" value="HPr_kinase"/>
    <property type="match status" value="1"/>
</dbReference>
<evidence type="ECO:0000256" key="9">
    <source>
        <dbReference type="ARBA" id="ARBA00022777"/>
    </source>
</evidence>
<dbReference type="Gene3D" id="3.40.1390.20">
    <property type="entry name" value="HprK N-terminal domain-like"/>
    <property type="match status" value="1"/>
</dbReference>
<dbReference type="GO" id="GO:0005524">
    <property type="term" value="F:ATP binding"/>
    <property type="evidence" value="ECO:0007669"/>
    <property type="project" value="UniProtKB-UniRule"/>
</dbReference>
<dbReference type="PANTHER" id="PTHR30305">
    <property type="entry name" value="PROTEIN YJDM-RELATED"/>
    <property type="match status" value="1"/>
</dbReference>
<evidence type="ECO:0000256" key="4">
    <source>
        <dbReference type="ARBA" id="ARBA00011643"/>
    </source>
</evidence>
<feature type="active site" evidence="14">
    <location>
        <position position="142"/>
    </location>
</feature>
<dbReference type="GO" id="GO:0004712">
    <property type="term" value="F:protein serine/threonine/tyrosine kinase activity"/>
    <property type="evidence" value="ECO:0007669"/>
    <property type="project" value="UniProtKB-UniRule"/>
</dbReference>
<feature type="binding site" evidence="14">
    <location>
        <position position="206"/>
    </location>
    <ligand>
        <name>Mg(2+)</name>
        <dbReference type="ChEBI" id="CHEBI:18420"/>
    </ligand>
</feature>
<comment type="caution">
    <text evidence="14">Lacks conserved residue(s) required for the propagation of feature annotation.</text>
</comment>
<evidence type="ECO:0000313" key="18">
    <source>
        <dbReference type="Proteomes" id="UP000501534"/>
    </source>
</evidence>
<evidence type="ECO:0000256" key="14">
    <source>
        <dbReference type="HAMAP-Rule" id="MF_01249"/>
    </source>
</evidence>
<sequence>MPRLSVQQLFEDRRERLGLEWIAGAAGSSREITGTMLARPGIGLIGHLNLIHPLMVQVLGRSELEYLESLDPASREMTALRAVGGETVAVIVCDGMPVPPNLQDAAAHVATPLLASPEPSQQVINVLRPYLQQELGSITTLHGVFLDVLEIGVLITGDSSIGKSELALELISRGHGLVADDAVELQQIGPETISGRCPPMLRDFLEVRGLGVLNIRSIFGETAVRPRKTLRLIVTLESPANGNMERDRLSTRTSTQPILGVEVPSVTLAVAPGRNLAVLVEAAVRNHILLTRGIDSTREFIARQAAVMRDESEAARREEAD</sequence>
<comment type="catalytic activity">
    <reaction evidence="13 14">
        <text>[HPr protein]-O-phospho-L-serine + phosphate + H(+) = [HPr protein]-L-serine + diphosphate</text>
        <dbReference type="Rhea" id="RHEA:46604"/>
        <dbReference type="Rhea" id="RHEA-COMP:11602"/>
        <dbReference type="Rhea" id="RHEA-COMP:11603"/>
        <dbReference type="ChEBI" id="CHEBI:15378"/>
        <dbReference type="ChEBI" id="CHEBI:29999"/>
        <dbReference type="ChEBI" id="CHEBI:33019"/>
        <dbReference type="ChEBI" id="CHEBI:43474"/>
        <dbReference type="ChEBI" id="CHEBI:83421"/>
    </reaction>
</comment>
<evidence type="ECO:0000256" key="13">
    <source>
        <dbReference type="ARBA" id="ARBA00047657"/>
    </source>
</evidence>
<keyword evidence="8 14" id="KW-0547">Nucleotide-binding</keyword>
<keyword evidence="6 14" id="KW-0808">Transferase</keyword>
<feature type="active site" evidence="14">
    <location>
        <position position="248"/>
    </location>
</feature>
<dbReference type="InterPro" id="IPR003755">
    <property type="entry name" value="HPr(Ser)_kin/Pase"/>
</dbReference>
<feature type="active site" evidence="14">
    <location>
        <position position="163"/>
    </location>
</feature>
<comment type="catalytic activity">
    <reaction evidence="1 14">
        <text>[HPr protein]-L-serine + ATP = [HPr protein]-O-phospho-L-serine + ADP + H(+)</text>
        <dbReference type="Rhea" id="RHEA:46600"/>
        <dbReference type="Rhea" id="RHEA-COMP:11602"/>
        <dbReference type="Rhea" id="RHEA-COMP:11603"/>
        <dbReference type="ChEBI" id="CHEBI:15378"/>
        <dbReference type="ChEBI" id="CHEBI:29999"/>
        <dbReference type="ChEBI" id="CHEBI:30616"/>
        <dbReference type="ChEBI" id="CHEBI:83421"/>
        <dbReference type="ChEBI" id="CHEBI:456216"/>
    </reaction>
</comment>
<dbReference type="SUPFAM" id="SSF75138">
    <property type="entry name" value="HprK N-terminal domain-like"/>
    <property type="match status" value="1"/>
</dbReference>
<evidence type="ECO:0000256" key="6">
    <source>
        <dbReference type="ARBA" id="ARBA00022679"/>
    </source>
</evidence>
<dbReference type="PANTHER" id="PTHR30305:SF1">
    <property type="entry name" value="HPR KINASE_PHOSPHORYLASE"/>
    <property type="match status" value="1"/>
</dbReference>
<keyword evidence="18" id="KW-1185">Reference proteome</keyword>
<keyword evidence="10 14" id="KW-0067">ATP-binding</keyword>
<accession>A0A6M4GNZ0</accession>
<comment type="similarity">
    <text evidence="3 14">Belongs to the HPrK/P family.</text>
</comment>
<keyword evidence="12 14" id="KW-0511">Multifunctional enzyme</keyword>
<keyword evidence="7 14" id="KW-0479">Metal-binding</keyword>
<dbReference type="EC" id="2.7.11.-" evidence="14"/>
<feature type="domain" description="HPr kinase/phosphorylase C-terminal" evidence="16">
    <location>
        <begin position="134"/>
        <end position="303"/>
    </location>
</feature>
<comment type="domain">
    <text evidence="14">The Walker A ATP-binding motif also binds Pi and PPi.</text>
</comment>
<dbReference type="NCBIfam" id="TIGR00679">
    <property type="entry name" value="hpr-ser"/>
    <property type="match status" value="1"/>
</dbReference>
<dbReference type="InterPro" id="IPR011126">
    <property type="entry name" value="Hpr_kin/Pase_Hpr_N"/>
</dbReference>
<evidence type="ECO:0000313" key="17">
    <source>
        <dbReference type="EMBL" id="QJR09040.1"/>
    </source>
</evidence>
<dbReference type="FunFam" id="3.40.50.300:FF:000174">
    <property type="entry name" value="HPr kinase/phosphorylase"/>
    <property type="match status" value="1"/>
</dbReference>